<gene>
    <name evidence="2" type="ORF">SLS62_011191</name>
</gene>
<feature type="region of interest" description="Disordered" evidence="1">
    <location>
        <begin position="183"/>
        <end position="238"/>
    </location>
</feature>
<accession>A0AAN9UC72</accession>
<sequence length="361" mass="40868">MYPQQLPPLPAPDYMRPHRERPNRELSSRFERPQSAMGFGRSPQQYYDHDLPPERTVARRTSVSRKTSKNNDDRERMPPPPRPSSAFQSDRKVMRAPARKSVGFEDDDLLDTESELYHPISRRASVEYGAGALQPRSRRDSFSDEDESYIDDFDKYQMEPASISRRTASYNYEDKIHSAARYQNDVGGPAAPLTAETLKRVKNGGSRGSTRSSESRDESDYKHSATTRTTRSASAEDDITIKLPEGAVVEVNGAKITVPGGGDVSLGRNNNETSRGGSDRGTSVYDDDRKSRAYDDDRRSRAYDDDRKSRHDRLPIRTRASSQAAYPRSLSHAPPLYPHGYPPYPAYPSSYYDSDDTYYRS</sequence>
<feature type="compositionally biased region" description="Pro residues" evidence="1">
    <location>
        <begin position="335"/>
        <end position="346"/>
    </location>
</feature>
<keyword evidence="3" id="KW-1185">Reference proteome</keyword>
<comment type="caution">
    <text evidence="2">The sequence shown here is derived from an EMBL/GenBank/DDBJ whole genome shotgun (WGS) entry which is preliminary data.</text>
</comment>
<feature type="compositionally biased region" description="Pro residues" evidence="1">
    <location>
        <begin position="1"/>
        <end position="11"/>
    </location>
</feature>
<evidence type="ECO:0000313" key="2">
    <source>
        <dbReference type="EMBL" id="KAK7739822.1"/>
    </source>
</evidence>
<evidence type="ECO:0000313" key="3">
    <source>
        <dbReference type="Proteomes" id="UP001320420"/>
    </source>
</evidence>
<dbReference type="AlphaFoldDB" id="A0AAN9UC72"/>
<feature type="compositionally biased region" description="Basic and acidic residues" evidence="1">
    <location>
        <begin position="15"/>
        <end position="32"/>
    </location>
</feature>
<organism evidence="2 3">
    <name type="scientific">Diatrype stigma</name>
    <dbReference type="NCBI Taxonomy" id="117547"/>
    <lineage>
        <taxon>Eukaryota</taxon>
        <taxon>Fungi</taxon>
        <taxon>Dikarya</taxon>
        <taxon>Ascomycota</taxon>
        <taxon>Pezizomycotina</taxon>
        <taxon>Sordariomycetes</taxon>
        <taxon>Xylariomycetidae</taxon>
        <taxon>Xylariales</taxon>
        <taxon>Diatrypaceae</taxon>
        <taxon>Diatrype</taxon>
    </lineage>
</organism>
<feature type="compositionally biased region" description="Basic and acidic residues" evidence="1">
    <location>
        <begin position="286"/>
        <end position="315"/>
    </location>
</feature>
<protein>
    <submittedName>
        <fullName evidence="2">Uncharacterized protein</fullName>
    </submittedName>
</protein>
<feature type="compositionally biased region" description="Polar residues" evidence="1">
    <location>
        <begin position="267"/>
        <end position="276"/>
    </location>
</feature>
<feature type="compositionally biased region" description="Low complexity" evidence="1">
    <location>
        <begin position="224"/>
        <end position="233"/>
    </location>
</feature>
<proteinExistence type="predicted"/>
<reference evidence="2 3" key="1">
    <citation type="submission" date="2024-02" db="EMBL/GenBank/DDBJ databases">
        <title>De novo assembly and annotation of 12 fungi associated with fruit tree decline syndrome in Ontario, Canada.</title>
        <authorList>
            <person name="Sulman M."/>
            <person name="Ellouze W."/>
            <person name="Ilyukhin E."/>
        </authorList>
    </citation>
    <scope>NUCLEOTIDE SEQUENCE [LARGE SCALE GENOMIC DNA]</scope>
    <source>
        <strain evidence="2 3">M11/M66-122</strain>
    </source>
</reference>
<name>A0AAN9UC72_9PEZI</name>
<feature type="region of interest" description="Disordered" evidence="1">
    <location>
        <begin position="256"/>
        <end position="361"/>
    </location>
</feature>
<evidence type="ECO:0000256" key="1">
    <source>
        <dbReference type="SAM" id="MobiDB-lite"/>
    </source>
</evidence>
<feature type="compositionally biased region" description="Basic and acidic residues" evidence="1">
    <location>
        <begin position="47"/>
        <end position="57"/>
    </location>
</feature>
<dbReference type="Proteomes" id="UP001320420">
    <property type="component" value="Unassembled WGS sequence"/>
</dbReference>
<feature type="region of interest" description="Disordered" evidence="1">
    <location>
        <begin position="1"/>
        <end position="106"/>
    </location>
</feature>
<dbReference type="EMBL" id="JAKJXP020000176">
    <property type="protein sequence ID" value="KAK7739822.1"/>
    <property type="molecule type" value="Genomic_DNA"/>
</dbReference>
<feature type="compositionally biased region" description="Basic and acidic residues" evidence="1">
    <location>
        <begin position="213"/>
        <end position="223"/>
    </location>
</feature>